<dbReference type="PANTHER" id="PTHR13563:SF13">
    <property type="entry name" value="TRNA METHYLTRANSFERASE 10 HOMOLOG A"/>
    <property type="match status" value="1"/>
</dbReference>
<dbReference type="EMBL" id="JASBNA010000001">
    <property type="protein sequence ID" value="KAK7696152.1"/>
    <property type="molecule type" value="Genomic_DNA"/>
</dbReference>
<organism evidence="11 12">
    <name type="scientific">Cerrena zonata</name>
    <dbReference type="NCBI Taxonomy" id="2478898"/>
    <lineage>
        <taxon>Eukaryota</taxon>
        <taxon>Fungi</taxon>
        <taxon>Dikarya</taxon>
        <taxon>Basidiomycota</taxon>
        <taxon>Agaricomycotina</taxon>
        <taxon>Agaricomycetes</taxon>
        <taxon>Polyporales</taxon>
        <taxon>Cerrenaceae</taxon>
        <taxon>Cerrena</taxon>
    </lineage>
</organism>
<dbReference type="Gene3D" id="3.40.1280.30">
    <property type="match status" value="1"/>
</dbReference>
<accession>A0AAW0GVG6</accession>
<evidence type="ECO:0000256" key="9">
    <source>
        <dbReference type="SAM" id="MobiDB-lite"/>
    </source>
</evidence>
<evidence type="ECO:0000256" key="7">
    <source>
        <dbReference type="ARBA" id="ARBA00032166"/>
    </source>
</evidence>
<proteinExistence type="predicted"/>
<dbReference type="GO" id="GO:0052905">
    <property type="term" value="F:tRNA (guanosine(9)-N1)-methyltransferase activity"/>
    <property type="evidence" value="ECO:0007669"/>
    <property type="project" value="UniProtKB-EC"/>
</dbReference>
<evidence type="ECO:0000256" key="6">
    <source>
        <dbReference type="ARBA" id="ARBA00031792"/>
    </source>
</evidence>
<evidence type="ECO:0000256" key="4">
    <source>
        <dbReference type="ARBA" id="ARBA00022679"/>
    </source>
</evidence>
<gene>
    <name evidence="11" type="ORF">QCA50_000803</name>
</gene>
<dbReference type="Proteomes" id="UP001385951">
    <property type="component" value="Unassembled WGS sequence"/>
</dbReference>
<keyword evidence="12" id="KW-1185">Reference proteome</keyword>
<dbReference type="GO" id="GO:0005634">
    <property type="term" value="C:nucleus"/>
    <property type="evidence" value="ECO:0007669"/>
    <property type="project" value="TreeGrafter"/>
</dbReference>
<dbReference type="AlphaFoldDB" id="A0AAW0GVG6"/>
<sequence>MSEPEVEHSPKQARAAQLAEKKKERRANEKEKRKEKKRKLAQQKASGEIDDAEYARLTKKMKVEHKPPFQARVIVDLGFDDLMSENEVKSLTSQLAYTYSANRKAVQPFSSVLFTSINGKTLTRLENMNDAAYKRWHSTEWWTESYERLWKDTSDSSGDSNLENKETQTTAKETVIYLTADSSDELTELKEGESYIIGGICDHNRYKNLCFNKSQEHGIRSARLPIGTYLAELKTRHVLTVNQTFEIPS</sequence>
<keyword evidence="4" id="KW-0808">Transferase</keyword>
<evidence type="ECO:0000313" key="12">
    <source>
        <dbReference type="Proteomes" id="UP001385951"/>
    </source>
</evidence>
<evidence type="ECO:0000256" key="5">
    <source>
        <dbReference type="ARBA" id="ARBA00022691"/>
    </source>
</evidence>
<protein>
    <recommendedName>
        <fullName evidence="2">tRNA (guanine(9)-N1)-methyltransferase</fullName>
        <ecNumber evidence="1">2.1.1.221</ecNumber>
    </recommendedName>
    <alternativeName>
        <fullName evidence="7">tRNA methyltransferase 10</fullName>
    </alternativeName>
    <alternativeName>
        <fullName evidence="6">tRNA(m1G9)-methyltransferase</fullName>
    </alternativeName>
</protein>
<dbReference type="EC" id="2.1.1.221" evidence="1"/>
<dbReference type="PANTHER" id="PTHR13563">
    <property type="entry name" value="TRNA (GUANINE-9-) METHYLTRANSFERASE"/>
    <property type="match status" value="1"/>
</dbReference>
<dbReference type="GO" id="GO:0000049">
    <property type="term" value="F:tRNA binding"/>
    <property type="evidence" value="ECO:0007669"/>
    <property type="project" value="TreeGrafter"/>
</dbReference>
<dbReference type="PROSITE" id="PS51675">
    <property type="entry name" value="SAM_MT_TRM10"/>
    <property type="match status" value="1"/>
</dbReference>
<evidence type="ECO:0000256" key="8">
    <source>
        <dbReference type="ARBA" id="ARBA00048434"/>
    </source>
</evidence>
<comment type="catalytic activity">
    <reaction evidence="8">
        <text>guanosine(9) in tRNA + S-adenosyl-L-methionine = N(1)-methylguanosine(9) in tRNA + S-adenosyl-L-homocysteine + H(+)</text>
        <dbReference type="Rhea" id="RHEA:43156"/>
        <dbReference type="Rhea" id="RHEA-COMP:10367"/>
        <dbReference type="Rhea" id="RHEA-COMP:10368"/>
        <dbReference type="ChEBI" id="CHEBI:15378"/>
        <dbReference type="ChEBI" id="CHEBI:57856"/>
        <dbReference type="ChEBI" id="CHEBI:59789"/>
        <dbReference type="ChEBI" id="CHEBI:73542"/>
        <dbReference type="ChEBI" id="CHEBI:74269"/>
        <dbReference type="EC" id="2.1.1.221"/>
    </reaction>
</comment>
<evidence type="ECO:0000256" key="1">
    <source>
        <dbReference type="ARBA" id="ARBA00012797"/>
    </source>
</evidence>
<dbReference type="InterPro" id="IPR038459">
    <property type="entry name" value="MT_TRM10-typ_sf"/>
</dbReference>
<keyword evidence="3" id="KW-0489">Methyltransferase</keyword>
<evidence type="ECO:0000313" key="11">
    <source>
        <dbReference type="EMBL" id="KAK7696152.1"/>
    </source>
</evidence>
<keyword evidence="5" id="KW-0949">S-adenosyl-L-methionine</keyword>
<feature type="domain" description="SAM-dependent MTase TRM10-type" evidence="10">
    <location>
        <begin position="53"/>
        <end position="249"/>
    </location>
</feature>
<evidence type="ECO:0000259" key="10">
    <source>
        <dbReference type="PROSITE" id="PS51675"/>
    </source>
</evidence>
<evidence type="ECO:0000256" key="3">
    <source>
        <dbReference type="ARBA" id="ARBA00022603"/>
    </source>
</evidence>
<dbReference type="GO" id="GO:0002939">
    <property type="term" value="P:tRNA N1-guanine methylation"/>
    <property type="evidence" value="ECO:0007669"/>
    <property type="project" value="TreeGrafter"/>
</dbReference>
<feature type="compositionally biased region" description="Basic and acidic residues" evidence="9">
    <location>
        <begin position="19"/>
        <end position="32"/>
    </location>
</feature>
<reference evidence="11 12" key="1">
    <citation type="submission" date="2022-09" db="EMBL/GenBank/DDBJ databases">
        <authorList>
            <person name="Palmer J.M."/>
        </authorList>
    </citation>
    <scope>NUCLEOTIDE SEQUENCE [LARGE SCALE GENOMIC DNA]</scope>
    <source>
        <strain evidence="11 12">DSM 7382</strain>
    </source>
</reference>
<dbReference type="CDD" id="cd18089">
    <property type="entry name" value="SPOUT_Trm10-like"/>
    <property type="match status" value="1"/>
</dbReference>
<dbReference type="InterPro" id="IPR007356">
    <property type="entry name" value="tRNA_m1G_MeTrfase_euk"/>
</dbReference>
<feature type="region of interest" description="Disordered" evidence="9">
    <location>
        <begin position="1"/>
        <end position="48"/>
    </location>
</feature>
<comment type="caution">
    <text evidence="11">The sequence shown here is derived from an EMBL/GenBank/DDBJ whole genome shotgun (WGS) entry which is preliminary data.</text>
</comment>
<dbReference type="InterPro" id="IPR028564">
    <property type="entry name" value="MT_TRM10-typ"/>
</dbReference>
<name>A0AAW0GVG6_9APHY</name>
<evidence type="ECO:0000256" key="2">
    <source>
        <dbReference type="ARBA" id="ARBA00020451"/>
    </source>
</evidence>
<feature type="compositionally biased region" description="Basic and acidic residues" evidence="9">
    <location>
        <begin position="1"/>
        <end position="10"/>
    </location>
</feature>